<dbReference type="Proteomes" id="UP001054821">
    <property type="component" value="Chromosome 3"/>
</dbReference>
<accession>A0AAD4ZC21</accession>
<organism evidence="1 2">
    <name type="scientific">Prunus dulcis</name>
    <name type="common">Almond</name>
    <name type="synonym">Amygdalus dulcis</name>
    <dbReference type="NCBI Taxonomy" id="3755"/>
    <lineage>
        <taxon>Eukaryota</taxon>
        <taxon>Viridiplantae</taxon>
        <taxon>Streptophyta</taxon>
        <taxon>Embryophyta</taxon>
        <taxon>Tracheophyta</taxon>
        <taxon>Spermatophyta</taxon>
        <taxon>Magnoliopsida</taxon>
        <taxon>eudicotyledons</taxon>
        <taxon>Gunneridae</taxon>
        <taxon>Pentapetalae</taxon>
        <taxon>rosids</taxon>
        <taxon>fabids</taxon>
        <taxon>Rosales</taxon>
        <taxon>Rosaceae</taxon>
        <taxon>Amygdaloideae</taxon>
        <taxon>Amygdaleae</taxon>
        <taxon>Prunus</taxon>
    </lineage>
</organism>
<evidence type="ECO:0000313" key="2">
    <source>
        <dbReference type="Proteomes" id="UP001054821"/>
    </source>
</evidence>
<dbReference type="EMBL" id="JAJFAZ020000003">
    <property type="protein sequence ID" value="KAI5339623.1"/>
    <property type="molecule type" value="Genomic_DNA"/>
</dbReference>
<reference evidence="1 2" key="1">
    <citation type="journal article" date="2022" name="G3 (Bethesda)">
        <title>Whole-genome sequence and methylome profiling of the almond [Prunus dulcis (Mill.) D.A. Webb] cultivar 'Nonpareil'.</title>
        <authorList>
            <person name="D'Amico-Willman K.M."/>
            <person name="Ouma W.Z."/>
            <person name="Meulia T."/>
            <person name="Sideli G.M."/>
            <person name="Gradziel T.M."/>
            <person name="Fresnedo-Ramirez J."/>
        </authorList>
    </citation>
    <scope>NUCLEOTIDE SEQUENCE [LARGE SCALE GENOMIC DNA]</scope>
    <source>
        <strain evidence="1">Clone GOH B32 T37-40</strain>
    </source>
</reference>
<proteinExistence type="predicted"/>
<evidence type="ECO:0000313" key="1">
    <source>
        <dbReference type="EMBL" id="KAI5339623.1"/>
    </source>
</evidence>
<protein>
    <submittedName>
        <fullName evidence="1">Uncharacterized protein</fullName>
    </submittedName>
</protein>
<keyword evidence="2" id="KW-1185">Reference proteome</keyword>
<dbReference type="AlphaFoldDB" id="A0AAD4ZC21"/>
<sequence length="114" mass="12518">MAPQCIESFDENDTATAIMTLLDDRFEHALKGLCYRHSGTGAGPSVPATATCLDGLSVALERVGNGALMLDRLRMRACFGESRYKAGHEMLVACKLRAHKFSKRESWKGKSLEL</sequence>
<gene>
    <name evidence="1" type="ORF">L3X38_018895</name>
</gene>
<comment type="caution">
    <text evidence="1">The sequence shown here is derived from an EMBL/GenBank/DDBJ whole genome shotgun (WGS) entry which is preliminary data.</text>
</comment>
<name>A0AAD4ZC21_PRUDU</name>